<evidence type="ECO:0000256" key="3">
    <source>
        <dbReference type="SAM" id="Phobius"/>
    </source>
</evidence>
<evidence type="ECO:0000256" key="1">
    <source>
        <dbReference type="ARBA" id="ARBA00022729"/>
    </source>
</evidence>
<keyword evidence="3" id="KW-0812">Transmembrane</keyword>
<feature type="region of interest" description="Disordered" evidence="2">
    <location>
        <begin position="328"/>
        <end position="356"/>
    </location>
</feature>
<dbReference type="AlphaFoldDB" id="A0A087BA79"/>
<keyword evidence="1" id="KW-0732">Signal</keyword>
<sequence>MAPRRARSRRVIVKQIPAEIGRIVRVDRGDDTRVHKIADPQILQPFHAMQPQVAQRTTRHRNTLLGQTGHDRHVVQRVRRMVDTFGVQTVQRLRDIGGGTFLARMRHTTPTQRAGPFEHVREQFRGIAALRGIQADTKNVVRTRRRHIHHMLRVLHGKVAHNRQDQRAGNPEPFPALTKTGKQTVQHHVKIQTIRHMHLRVEKHFRMPHAITGSVFQVREHQIPKIVRRTQHRHQPVIQIQKRLQIRKLVLAAQLVQTGSRQLHTIARRQTQRQLRLERTLNMHMQLGFRHSGKHFTKHAVKHTVESSSFNPTPSWEHRLIRHCTRTPKRHAATPSEPPAPAHHKTCHNKRQPQPSIKQATETNMNHASYTMPKWYEMPGLQALIVVTIGSIIFLIILTIYRHHHVQHTNQLLDTISQGDSYQQVSTTIGKPGTLIDEHGDTQTYRWPRYRRQANNNRAVTVSIECTFTNNQLTRKRIHGI</sequence>
<keyword evidence="5" id="KW-1185">Reference proteome</keyword>
<feature type="compositionally biased region" description="Basic residues" evidence="2">
    <location>
        <begin position="342"/>
        <end position="351"/>
    </location>
</feature>
<gene>
    <name evidence="4" type="ORF">BMAGN_0922</name>
</gene>
<evidence type="ECO:0000256" key="2">
    <source>
        <dbReference type="SAM" id="MobiDB-lite"/>
    </source>
</evidence>
<keyword evidence="3" id="KW-1133">Transmembrane helix</keyword>
<keyword evidence="3" id="KW-0472">Membrane</keyword>
<reference evidence="4 5" key="1">
    <citation type="submission" date="2014-03" db="EMBL/GenBank/DDBJ databases">
        <title>Genomics of Bifidobacteria.</title>
        <authorList>
            <person name="Ventura M."/>
            <person name="Milani C."/>
            <person name="Lugli G.A."/>
        </authorList>
    </citation>
    <scope>NUCLEOTIDE SEQUENCE [LARGE SCALE GENOMIC DNA]</scope>
    <source>
        <strain evidence="4 5">LMG 11591</strain>
    </source>
</reference>
<accession>A0A087BA79</accession>
<dbReference type="EMBL" id="JGZB01000006">
    <property type="protein sequence ID" value="KFI67929.1"/>
    <property type="molecule type" value="Genomic_DNA"/>
</dbReference>
<protein>
    <submittedName>
        <fullName evidence="4">Uncharacterized protein</fullName>
    </submittedName>
</protein>
<feature type="transmembrane region" description="Helical" evidence="3">
    <location>
        <begin position="381"/>
        <end position="401"/>
    </location>
</feature>
<dbReference type="Gene3D" id="3.30.1450.10">
    <property type="match status" value="1"/>
</dbReference>
<name>A0A087BA79_9BIFI</name>
<dbReference type="InterPro" id="IPR037873">
    <property type="entry name" value="BamE-like"/>
</dbReference>
<proteinExistence type="predicted"/>
<evidence type="ECO:0000313" key="5">
    <source>
        <dbReference type="Proteomes" id="UP000029052"/>
    </source>
</evidence>
<evidence type="ECO:0000313" key="4">
    <source>
        <dbReference type="EMBL" id="KFI67929.1"/>
    </source>
</evidence>
<comment type="caution">
    <text evidence="4">The sequence shown here is derived from an EMBL/GenBank/DDBJ whole genome shotgun (WGS) entry which is preliminary data.</text>
</comment>
<dbReference type="Proteomes" id="UP000029052">
    <property type="component" value="Unassembled WGS sequence"/>
</dbReference>
<organism evidence="4 5">
    <name type="scientific">Bifidobacterium magnum</name>
    <dbReference type="NCBI Taxonomy" id="1692"/>
    <lineage>
        <taxon>Bacteria</taxon>
        <taxon>Bacillati</taxon>
        <taxon>Actinomycetota</taxon>
        <taxon>Actinomycetes</taxon>
        <taxon>Bifidobacteriales</taxon>
        <taxon>Bifidobacteriaceae</taxon>
        <taxon>Bifidobacterium</taxon>
    </lineage>
</organism>
<dbReference type="eggNOG" id="ENOG503215D">
    <property type="taxonomic scope" value="Bacteria"/>
</dbReference>